<dbReference type="SUPFAM" id="SSF48452">
    <property type="entry name" value="TPR-like"/>
    <property type="match status" value="1"/>
</dbReference>
<dbReference type="EMBL" id="JACJQH010000031">
    <property type="protein sequence ID" value="MBD2197672.1"/>
    <property type="molecule type" value="Genomic_DNA"/>
</dbReference>
<dbReference type="RefSeq" id="WP_190543331.1">
    <property type="nucleotide sequence ID" value="NZ_CAWPNO010000064.1"/>
</dbReference>
<dbReference type="Pfam" id="PF12770">
    <property type="entry name" value="CHAT"/>
    <property type="match status" value="1"/>
</dbReference>
<organism evidence="2 3">
    <name type="scientific">Calothrix parietina FACHB-288</name>
    <dbReference type="NCBI Taxonomy" id="2692896"/>
    <lineage>
        <taxon>Bacteria</taxon>
        <taxon>Bacillati</taxon>
        <taxon>Cyanobacteriota</taxon>
        <taxon>Cyanophyceae</taxon>
        <taxon>Nostocales</taxon>
        <taxon>Calotrichaceae</taxon>
        <taxon>Calothrix</taxon>
    </lineage>
</organism>
<evidence type="ECO:0000259" key="1">
    <source>
        <dbReference type="Pfam" id="PF12770"/>
    </source>
</evidence>
<dbReference type="InterPro" id="IPR011990">
    <property type="entry name" value="TPR-like_helical_dom_sf"/>
</dbReference>
<dbReference type="PANTHER" id="PTHR10098">
    <property type="entry name" value="RAPSYN-RELATED"/>
    <property type="match status" value="1"/>
</dbReference>
<comment type="caution">
    <text evidence="2">The sequence shown here is derived from an EMBL/GenBank/DDBJ whole genome shotgun (WGS) entry which is preliminary data.</text>
</comment>
<dbReference type="InterPro" id="IPR019734">
    <property type="entry name" value="TPR_rpt"/>
</dbReference>
<dbReference type="InterPro" id="IPR024983">
    <property type="entry name" value="CHAT_dom"/>
</dbReference>
<reference evidence="2 3" key="1">
    <citation type="journal article" date="2020" name="ISME J.">
        <title>Comparative genomics reveals insights into cyanobacterial evolution and habitat adaptation.</title>
        <authorList>
            <person name="Chen M.Y."/>
            <person name="Teng W.K."/>
            <person name="Zhao L."/>
            <person name="Hu C.X."/>
            <person name="Zhou Y.K."/>
            <person name="Han B.P."/>
            <person name="Song L.R."/>
            <person name="Shu W.S."/>
        </authorList>
    </citation>
    <scope>NUCLEOTIDE SEQUENCE [LARGE SCALE GENOMIC DNA]</scope>
    <source>
        <strain evidence="2 3">FACHB-288</strain>
    </source>
</reference>
<accession>A0ABR8ACD1</accession>
<dbReference type="Gene3D" id="1.25.40.10">
    <property type="entry name" value="Tetratricopeptide repeat domain"/>
    <property type="match status" value="2"/>
</dbReference>
<dbReference type="Proteomes" id="UP000658514">
    <property type="component" value="Unassembled WGS sequence"/>
</dbReference>
<evidence type="ECO:0000313" key="2">
    <source>
        <dbReference type="EMBL" id="MBD2197672.1"/>
    </source>
</evidence>
<sequence>MKRLLRFLLIATLGLIFSVTIPVLLTVQAQQSPLELLQTGKKYYDAGQFSAATQLLQQAAQIYQTQGDLPQQAQALSFVSLSQQKLSNLPEAEAAINTSLSILEKLPDKNSWHQVRAQVLNAQGNLQLAKGNATAAVEIWKNAASLYAEIGNTVGIIGSQSNQAEALQVLGLYRQGYKLINDIEEKLQAQPDSELKATGLHNLGNILRQRGDLERSQKLLEQSLAIAEKLKTTESVQDKILLSLGNTKLALARRAKAIKDPQAAAQSIQEAVNYYQQAAKVTTSPITKIQAQLNQLSLLIETEQTAAIEPLLLAIAKPIVQLPASRAAVYAQVNFAASLLKLENGKKEIANSVNIAQILDTAVTQARSLADRRAESYALGTLGKLHEKQQSRLLAKKYTQLALVIAQGINAPDIAYQWQWQMGRILQAEAENQQQAVSEAITYYTEAFNNLNRLRSDLVALSPEVQFSFRESVEPVYRQLVDLLLRYPQVSKDNLIQARNVIEALQLAELDNFFRDACVQPVAVNIDNLDSQAAVVYPITLENRLEVILKLPGVDNLRHYTNQNLSTIQVDEAVKNLRILLTKRSTTPRQIQTASKQFYDWLIKPFEKELDTTKDGNQNSIKTLVFVLDGSLQNIPVSVLHDGEKYLIEKYAVAVTPGLQLLAPKPLSRKNLKALIAGATNAPSFEKEGLSPLENVKLELLEVGEQVNHAQKLENQEFIQKNIRNQINSSSVNVVHIATHGKFSSNPEQTYILDWNQRIQVKDWDNLLQVNDFKKLTPVELLVLSACQTATGDKRAALGLAGVAIRAGASSTLATLWQINDASTAQFMIKFYQYLNNPKLTKAEALRNTQLAFLKGYDNTDYNRPYHWAPFILIGNWL</sequence>
<dbReference type="SMART" id="SM00028">
    <property type="entry name" value="TPR"/>
    <property type="match status" value="5"/>
</dbReference>
<keyword evidence="3" id="KW-1185">Reference proteome</keyword>
<dbReference type="PANTHER" id="PTHR10098:SF112">
    <property type="entry name" value="SLR0380 PROTEIN"/>
    <property type="match status" value="1"/>
</dbReference>
<dbReference type="Pfam" id="PF13424">
    <property type="entry name" value="TPR_12"/>
    <property type="match status" value="1"/>
</dbReference>
<protein>
    <submittedName>
        <fullName evidence="2">CHAT domain-containing protein</fullName>
    </submittedName>
</protein>
<proteinExistence type="predicted"/>
<name>A0ABR8ACD1_9CYAN</name>
<feature type="domain" description="CHAT" evidence="1">
    <location>
        <begin position="594"/>
        <end position="876"/>
    </location>
</feature>
<gene>
    <name evidence="2" type="ORF">H6G24_19540</name>
</gene>
<evidence type="ECO:0000313" key="3">
    <source>
        <dbReference type="Proteomes" id="UP000658514"/>
    </source>
</evidence>